<gene>
    <name evidence="7" type="ORF">DFQ10_102218</name>
</gene>
<dbReference type="GO" id="GO:0071555">
    <property type="term" value="P:cell wall organization"/>
    <property type="evidence" value="ECO:0007669"/>
    <property type="project" value="UniProtKB-KW"/>
</dbReference>
<dbReference type="Pfam" id="PF02388">
    <property type="entry name" value="FemAB"/>
    <property type="match status" value="1"/>
</dbReference>
<dbReference type="GO" id="GO:0009252">
    <property type="term" value="P:peptidoglycan biosynthetic process"/>
    <property type="evidence" value="ECO:0007669"/>
    <property type="project" value="UniProtKB-KW"/>
</dbReference>
<dbReference type="AlphaFoldDB" id="A0A3D9H776"/>
<comment type="caution">
    <text evidence="7">The sequence shown here is derived from an EMBL/GenBank/DDBJ whole genome shotgun (WGS) entry which is preliminary data.</text>
</comment>
<dbReference type="InterPro" id="IPR016181">
    <property type="entry name" value="Acyl_CoA_acyltransferase"/>
</dbReference>
<dbReference type="RefSeq" id="WP_115816656.1">
    <property type="nucleotide sequence ID" value="NZ_QRDV01000002.1"/>
</dbReference>
<evidence type="ECO:0000256" key="5">
    <source>
        <dbReference type="ARBA" id="ARBA00023315"/>
    </source>
</evidence>
<evidence type="ECO:0000256" key="4">
    <source>
        <dbReference type="ARBA" id="ARBA00022984"/>
    </source>
</evidence>
<evidence type="ECO:0000256" key="2">
    <source>
        <dbReference type="ARBA" id="ARBA00022679"/>
    </source>
</evidence>
<evidence type="ECO:0000313" key="7">
    <source>
        <dbReference type="EMBL" id="RED45350.1"/>
    </source>
</evidence>
<evidence type="ECO:0000256" key="1">
    <source>
        <dbReference type="ARBA" id="ARBA00009943"/>
    </source>
</evidence>
<dbReference type="GO" id="GO:0008360">
    <property type="term" value="P:regulation of cell shape"/>
    <property type="evidence" value="ECO:0007669"/>
    <property type="project" value="UniProtKB-KW"/>
</dbReference>
<sequence>MIEIKDKAEWNSILKQIEDYDFYHTYDYHNISKNEDETPVLLTYKKEKAIIVLPLLLRQIPNTEYYDLTSVYGYAGPLSNVDTETYNFDDFKAAFNTYLEAKNIVSVFSRLHPYIQQDKILENLGDTVSLGDVVNIDVSLPIEQSRMAYGKSNKNQINKLRKQCEVVKAETEEEILEFVDIYYENMKRLDAKESYFFSKEYFLNFMNITDFDTDILLVKHLESNEFVAGSMFVKTKNIVQYHLSGTRTEHLRLKPSKLFLDEMRLQATEQGYKVFNLGGGLGSEHDSLFEFKASFSKDFRTFKVWKYIVNQMVYDQLSQSKNETDFFPKYRS</sequence>
<accession>A0A3D9H776</accession>
<protein>
    <submittedName>
        <fullName evidence="7">Acetyltransferase (GNAT) family protein</fullName>
    </submittedName>
</protein>
<keyword evidence="3" id="KW-0133">Cell shape</keyword>
<reference evidence="7 8" key="1">
    <citation type="submission" date="2018-07" db="EMBL/GenBank/DDBJ databases">
        <title>Genomic Encyclopedia of Type Strains, Phase III (KMG-III): the genomes of soil and plant-associated and newly described type strains.</title>
        <authorList>
            <person name="Whitman W."/>
        </authorList>
    </citation>
    <scope>NUCLEOTIDE SEQUENCE [LARGE SCALE GENOMIC DNA]</scope>
    <source>
        <strain evidence="7 8">CECT 7946</strain>
    </source>
</reference>
<name>A0A3D9H776_9FLAO</name>
<proteinExistence type="inferred from homology"/>
<dbReference type="PANTHER" id="PTHR36174:SF1">
    <property type="entry name" value="LIPID II:GLYCINE GLYCYLTRANSFERASE"/>
    <property type="match status" value="1"/>
</dbReference>
<evidence type="ECO:0000256" key="3">
    <source>
        <dbReference type="ARBA" id="ARBA00022960"/>
    </source>
</evidence>
<dbReference type="Gene3D" id="3.40.630.30">
    <property type="match status" value="1"/>
</dbReference>
<comment type="similarity">
    <text evidence="1">Belongs to the FemABX family.</text>
</comment>
<dbReference type="InterPro" id="IPR050644">
    <property type="entry name" value="PG_Glycine_Bridge_Synth"/>
</dbReference>
<organism evidence="7 8">
    <name type="scientific">Winogradskyella eximia</name>
    <dbReference type="NCBI Taxonomy" id="262006"/>
    <lineage>
        <taxon>Bacteria</taxon>
        <taxon>Pseudomonadati</taxon>
        <taxon>Bacteroidota</taxon>
        <taxon>Flavobacteriia</taxon>
        <taxon>Flavobacteriales</taxon>
        <taxon>Flavobacteriaceae</taxon>
        <taxon>Winogradskyella</taxon>
    </lineage>
</organism>
<dbReference type="EMBL" id="QRDV01000002">
    <property type="protein sequence ID" value="RED45350.1"/>
    <property type="molecule type" value="Genomic_DNA"/>
</dbReference>
<keyword evidence="4" id="KW-0573">Peptidoglycan synthesis</keyword>
<dbReference type="InterPro" id="IPR003447">
    <property type="entry name" value="FEMABX"/>
</dbReference>
<dbReference type="GO" id="GO:0016755">
    <property type="term" value="F:aminoacyltransferase activity"/>
    <property type="evidence" value="ECO:0007669"/>
    <property type="project" value="InterPro"/>
</dbReference>
<dbReference type="OrthoDB" id="9785911at2"/>
<keyword evidence="6" id="KW-0961">Cell wall biogenesis/degradation</keyword>
<dbReference type="SUPFAM" id="SSF55729">
    <property type="entry name" value="Acyl-CoA N-acyltransferases (Nat)"/>
    <property type="match status" value="1"/>
</dbReference>
<keyword evidence="5" id="KW-0012">Acyltransferase</keyword>
<keyword evidence="2 7" id="KW-0808">Transferase</keyword>
<evidence type="ECO:0000256" key="6">
    <source>
        <dbReference type="ARBA" id="ARBA00023316"/>
    </source>
</evidence>
<keyword evidence="8" id="KW-1185">Reference proteome</keyword>
<dbReference type="PANTHER" id="PTHR36174">
    <property type="entry name" value="LIPID II:GLYCINE GLYCYLTRANSFERASE"/>
    <property type="match status" value="1"/>
</dbReference>
<evidence type="ECO:0000313" key="8">
    <source>
        <dbReference type="Proteomes" id="UP000256980"/>
    </source>
</evidence>
<dbReference type="Proteomes" id="UP000256980">
    <property type="component" value="Unassembled WGS sequence"/>
</dbReference>